<proteinExistence type="predicted"/>
<protein>
    <submittedName>
        <fullName evidence="1">Uncharacterized protein</fullName>
    </submittedName>
</protein>
<dbReference type="Pfam" id="PF18928">
    <property type="entry name" value="DUF5677"/>
    <property type="match status" value="1"/>
</dbReference>
<accession>K2G9B7</accession>
<dbReference type="AlphaFoldDB" id="K2G9B7"/>
<dbReference type="InterPro" id="IPR043733">
    <property type="entry name" value="DUF5677"/>
</dbReference>
<evidence type="ECO:0000313" key="1">
    <source>
        <dbReference type="EMBL" id="EKE26749.1"/>
    </source>
</evidence>
<name>K2G9B7_9BACT</name>
<comment type="caution">
    <text evidence="1">The sequence shown here is derived from an EMBL/GenBank/DDBJ whole genome shotgun (WGS) entry which is preliminary data.</text>
</comment>
<gene>
    <name evidence="1" type="ORF">ACD_4C00163G0001</name>
</gene>
<dbReference type="EMBL" id="AMFJ01000679">
    <property type="protein sequence ID" value="EKE26749.1"/>
    <property type="molecule type" value="Genomic_DNA"/>
</dbReference>
<sequence>MDEIKQIMFYYNKIDIKNKLSSKSGLKNFSCKFYKDVTEIYDTITRIKNPVRNPSGFAPDDAAILGLLIRIWKILKEIVYYYRKGKADITCLLDRQIVEAAVIAKYLLTKDKETIEDYRKCSYKNRLKILTDTTNLPELFQPPALIRLKQSIVEKMKNENLDVNSFATQNQNKWKISGKNFSQIFSEIEPPKDYKYIYGIGSESIHGSWNDSMDFHLIKNDDGTFSPYPYYASTDIRYVTPLLRYTNDPYLLWLERIDAKSEYICKVFKWIKSVNKQLYISFEKHYKIWGEIWTQFLLKILKIQSKMKAILKNKNLLLNLKNKDIFQVGTMLLKTKIKKFHVKWI</sequence>
<organism evidence="1">
    <name type="scientific">uncultured bacterium</name>
    <name type="common">gcode 4</name>
    <dbReference type="NCBI Taxonomy" id="1234023"/>
    <lineage>
        <taxon>Bacteria</taxon>
        <taxon>environmental samples</taxon>
    </lineage>
</organism>
<reference evidence="1" key="1">
    <citation type="journal article" date="2012" name="Science">
        <title>Fermentation, hydrogen, and sulfur metabolism in multiple uncultivated bacterial phyla.</title>
        <authorList>
            <person name="Wrighton K.C."/>
            <person name="Thomas B.C."/>
            <person name="Sharon I."/>
            <person name="Miller C.S."/>
            <person name="Castelle C.J."/>
            <person name="VerBerkmoes N.C."/>
            <person name="Wilkins M.J."/>
            <person name="Hettich R.L."/>
            <person name="Lipton M.S."/>
            <person name="Williams K.H."/>
            <person name="Long P.E."/>
            <person name="Banfield J.F."/>
        </authorList>
    </citation>
    <scope>NUCLEOTIDE SEQUENCE [LARGE SCALE GENOMIC DNA]</scope>
</reference>